<dbReference type="SMART" id="SM00888">
    <property type="entry name" value="EF1_GNE"/>
    <property type="match status" value="1"/>
</dbReference>
<accession>A0A814FSF9</accession>
<dbReference type="InterPro" id="IPR014038">
    <property type="entry name" value="EF1B_bsu/dsu_GNE"/>
</dbReference>
<comment type="similarity">
    <text evidence="1 4">Belongs to the EF-1-beta/EF-1-delta family.</text>
</comment>
<evidence type="ECO:0000259" key="6">
    <source>
        <dbReference type="SMART" id="SM00888"/>
    </source>
</evidence>
<proteinExistence type="inferred from homology"/>
<evidence type="ECO:0000256" key="5">
    <source>
        <dbReference type="SAM" id="Coils"/>
    </source>
</evidence>
<organism evidence="7 8">
    <name type="scientific">Rotaria sordida</name>
    <dbReference type="NCBI Taxonomy" id="392033"/>
    <lineage>
        <taxon>Eukaryota</taxon>
        <taxon>Metazoa</taxon>
        <taxon>Spiralia</taxon>
        <taxon>Gnathifera</taxon>
        <taxon>Rotifera</taxon>
        <taxon>Eurotatoria</taxon>
        <taxon>Bdelloidea</taxon>
        <taxon>Philodinida</taxon>
        <taxon>Philodinidae</taxon>
        <taxon>Rotaria</taxon>
    </lineage>
</organism>
<comment type="caution">
    <text evidence="7">The sequence shown here is derived from an EMBL/GenBank/DDBJ whole genome shotgun (WGS) entry which is preliminary data.</text>
</comment>
<dbReference type="AlphaFoldDB" id="A0A814FSF9"/>
<evidence type="ECO:0000256" key="1">
    <source>
        <dbReference type="ARBA" id="ARBA00007411"/>
    </source>
</evidence>
<sequence>MLEHLMHVNTWFPKYEVDLAEQTHFNVFGEKPNITTSFIKHEKTEPPKQQEQFFFFCPKEFPNASLSYITFIPICMASLSKQIHDVRKMINQTNPTTITSNEMNMNTEQRLANIETTHKNILQMLDDLKRRVEQLELNKQTICAKPVESKKPAAAADDDLDLFGSDDEEQSEETKKRLAEYATKKSKKEQVIAKSTIVLDVKPWDDETDLGAMEKVVRSIEADGLVWGQSKLLPVAFGCKKLQIGCVVEDDKIGTDFLEEKICAFEDFVQSVDIVAFNKI</sequence>
<evidence type="ECO:0000256" key="3">
    <source>
        <dbReference type="ARBA" id="ARBA00022917"/>
    </source>
</evidence>
<dbReference type="InterPro" id="IPR014717">
    <property type="entry name" value="Transl_elong_EF1B/ribsomal_bS6"/>
</dbReference>
<dbReference type="Gene3D" id="3.30.70.60">
    <property type="match status" value="1"/>
</dbReference>
<dbReference type="PANTHER" id="PTHR11595:SF21">
    <property type="entry name" value="ELONGATION FACTOR 1-BETA"/>
    <property type="match status" value="1"/>
</dbReference>
<dbReference type="PROSITE" id="PS00825">
    <property type="entry name" value="EF1BD_2"/>
    <property type="match status" value="1"/>
</dbReference>
<dbReference type="GO" id="GO:0005085">
    <property type="term" value="F:guanyl-nucleotide exchange factor activity"/>
    <property type="evidence" value="ECO:0007669"/>
    <property type="project" value="TreeGrafter"/>
</dbReference>
<dbReference type="CDD" id="cd00292">
    <property type="entry name" value="EF1B"/>
    <property type="match status" value="1"/>
</dbReference>
<dbReference type="GO" id="GO:0005853">
    <property type="term" value="C:eukaryotic translation elongation factor 1 complex"/>
    <property type="evidence" value="ECO:0007669"/>
    <property type="project" value="InterPro"/>
</dbReference>
<protein>
    <recommendedName>
        <fullName evidence="6">Translation elongation factor EF1B beta/delta subunit guanine nucleotide exchange domain-containing protein</fullName>
    </recommendedName>
</protein>
<dbReference type="EMBL" id="CAJNOT010000448">
    <property type="protein sequence ID" value="CAF0985220.1"/>
    <property type="molecule type" value="Genomic_DNA"/>
</dbReference>
<dbReference type="InterPro" id="IPR049720">
    <property type="entry name" value="EF1B_bsu/dsu"/>
</dbReference>
<dbReference type="InterPro" id="IPR036219">
    <property type="entry name" value="eEF-1beta-like_sf"/>
</dbReference>
<feature type="domain" description="Translation elongation factor EF1B beta/delta subunit guanine nucleotide exchange" evidence="6">
    <location>
        <begin position="194"/>
        <end position="280"/>
    </location>
</feature>
<gene>
    <name evidence="7" type="ORF">ZHD862_LOCUS11722</name>
</gene>
<dbReference type="FunFam" id="3.30.70.60:FF:000001">
    <property type="entry name" value="Elongation factor 1-beta 1 like"/>
    <property type="match status" value="1"/>
</dbReference>
<evidence type="ECO:0000313" key="8">
    <source>
        <dbReference type="Proteomes" id="UP000663864"/>
    </source>
</evidence>
<dbReference type="GO" id="GO:0003746">
    <property type="term" value="F:translation elongation factor activity"/>
    <property type="evidence" value="ECO:0007669"/>
    <property type="project" value="UniProtKB-KW"/>
</dbReference>
<dbReference type="Proteomes" id="UP000663864">
    <property type="component" value="Unassembled WGS sequence"/>
</dbReference>
<keyword evidence="3 4" id="KW-0648">Protein biosynthesis</keyword>
<reference evidence="7" key="1">
    <citation type="submission" date="2021-02" db="EMBL/GenBank/DDBJ databases">
        <authorList>
            <person name="Nowell W R."/>
        </authorList>
    </citation>
    <scope>NUCLEOTIDE SEQUENCE</scope>
</reference>
<dbReference type="Pfam" id="PF00736">
    <property type="entry name" value="EF1_GNE"/>
    <property type="match status" value="1"/>
</dbReference>
<evidence type="ECO:0000256" key="4">
    <source>
        <dbReference type="RuleBase" id="RU003791"/>
    </source>
</evidence>
<keyword evidence="2 4" id="KW-0251">Elongation factor</keyword>
<evidence type="ECO:0000313" key="7">
    <source>
        <dbReference type="EMBL" id="CAF0985220.1"/>
    </source>
</evidence>
<name>A0A814FSF9_9BILA</name>
<dbReference type="GO" id="GO:0005829">
    <property type="term" value="C:cytosol"/>
    <property type="evidence" value="ECO:0007669"/>
    <property type="project" value="TreeGrafter"/>
</dbReference>
<dbReference type="InterPro" id="IPR001326">
    <property type="entry name" value="Transl_elong_EF1B_B/D_CS"/>
</dbReference>
<feature type="coiled-coil region" evidence="5">
    <location>
        <begin position="111"/>
        <end position="145"/>
    </location>
</feature>
<dbReference type="SUPFAM" id="SSF54984">
    <property type="entry name" value="eEF-1beta-like"/>
    <property type="match status" value="1"/>
</dbReference>
<dbReference type="PANTHER" id="PTHR11595">
    <property type="entry name" value="EF-HAND AND COILED-COIL DOMAIN-CONTAINING FAMILY MEMBER"/>
    <property type="match status" value="1"/>
</dbReference>
<evidence type="ECO:0000256" key="2">
    <source>
        <dbReference type="ARBA" id="ARBA00022768"/>
    </source>
</evidence>
<keyword evidence="5" id="KW-0175">Coiled coil</keyword>